<dbReference type="InterPro" id="IPR027417">
    <property type="entry name" value="P-loop_NTPase"/>
</dbReference>
<dbReference type="AlphaFoldDB" id="A0A501WGW4"/>
<proteinExistence type="predicted"/>
<reference evidence="2 3" key="1">
    <citation type="submission" date="2019-06" db="EMBL/GenBank/DDBJ databases">
        <title>A novel bacterium of genus Pontibacter, isolated from marine sediment.</title>
        <authorList>
            <person name="Huang H."/>
            <person name="Mo K."/>
            <person name="Hu Y."/>
        </authorList>
    </citation>
    <scope>NUCLEOTIDE SEQUENCE [LARGE SCALE GENOMIC DNA]</scope>
    <source>
        <strain evidence="2 3">HB172049</strain>
    </source>
</reference>
<feature type="domain" description="NACHT" evidence="1">
    <location>
        <begin position="324"/>
        <end position="422"/>
    </location>
</feature>
<evidence type="ECO:0000313" key="2">
    <source>
        <dbReference type="EMBL" id="TPE46257.1"/>
    </source>
</evidence>
<dbReference type="Proteomes" id="UP000316727">
    <property type="component" value="Unassembled WGS sequence"/>
</dbReference>
<protein>
    <submittedName>
        <fullName evidence="2">NACHT domain-containing protein</fullName>
    </submittedName>
</protein>
<dbReference type="RefSeq" id="WP_140619113.1">
    <property type="nucleotide sequence ID" value="NZ_VFRQ01000001.1"/>
</dbReference>
<sequence>MKTIEQEEIEVRIANATKPVAYSNYSYPLNSLDDRIFEILTYSVFKSLISSNYKEIDSEFDLVELMQGVGEKGMDCILLKDSVVKGTIQCKKYSKNLSDTLLLKEVIKFSINALQESIPISRDDFKYYIATSTGYTGKAINLFTRIKEIDLLDKYDIEEITTKVISQYKEFENIKYSDIKTELIKFIQNLNFVLIKPSDFNLWINEFPEIVETFFAVKTVTDNELIEKKGNEIIESVRLLLNPKTHEDIASFIEVYKKAATAKLNVVNFIGFDLHRHRQKPVDITLTDLFVQPSFKYRKGEKNKKVLSVVEKELKIANVFKSDKSIIILGDPGAGKSLLVKFLIVQILEQQTHKSGVRQFSKHIPFRVELRKYNELRESKSIIEYISHVLSKEYQVSITPDLLKVIIEEYNTIIFFDGLDEIFNISHKNKMKEAIESFSSIYSKSKCIITSRFIGYHDIKFNPDRFDEFGIISFDEKQVKELVTKFYNTQIHNSEKRGAVINNCLLQLKNDVDDELKSNPLILTLILILASNNIVIPDSKLEIYEACTNTLVETIDTKEKELKFEIPIKNKRSIFAHLAYWQYELMSKNIEITYEKAIDNISDFLIAKGECTDYSDAEDKAKKFLEYAEHRSIYFENNFTHKTFLEYYTADYLFINYFAKARDSERKKLLTIITKNLSNSFWYIVFELLLSRIDKIQADDEVLDEIFAKQLESTSLNVFYFLVSNLSRINNTSNQTRKNIITKTISLCIKGEKITERGKRLPFDESSILFKIYQLQVYPELSTILQDVIYEFEDSIADEKTLIEFYNFYYELISLFHRRRIANSLKIKNEDRVKVLAYKDLLLFSHYYVTPSSSLADRALSVHVLKDQIENFGVKSLFKDMKLKYRENATRIDTYNQYLFRIVENEDYEKFKSDYYELVQYGLRHEYIMNHIKDSRLYFFFRSEGFEKVLKMYIKSDDSLLDEILINLIRKGSEMKIAFDSFKSKYNHPKLKQIDKLFDKR</sequence>
<dbReference type="Pfam" id="PF04471">
    <property type="entry name" value="Mrr_cat"/>
    <property type="match status" value="1"/>
</dbReference>
<keyword evidence="3" id="KW-1185">Reference proteome</keyword>
<accession>A0A501WGW4</accession>
<comment type="caution">
    <text evidence="2">The sequence shown here is derived from an EMBL/GenBank/DDBJ whole genome shotgun (WGS) entry which is preliminary data.</text>
</comment>
<dbReference type="EMBL" id="VFRQ01000001">
    <property type="protein sequence ID" value="TPE46257.1"/>
    <property type="molecule type" value="Genomic_DNA"/>
</dbReference>
<dbReference type="PANTHER" id="PTHR46844:SF1">
    <property type="entry name" value="SLR5058 PROTEIN"/>
    <property type="match status" value="1"/>
</dbReference>
<name>A0A501WGW4_9BACT</name>
<dbReference type="Pfam" id="PF05729">
    <property type="entry name" value="NACHT"/>
    <property type="match status" value="1"/>
</dbReference>
<evidence type="ECO:0000259" key="1">
    <source>
        <dbReference type="PROSITE" id="PS50837"/>
    </source>
</evidence>
<dbReference type="GO" id="GO:0009307">
    <property type="term" value="P:DNA restriction-modification system"/>
    <property type="evidence" value="ECO:0007669"/>
    <property type="project" value="InterPro"/>
</dbReference>
<dbReference type="InterPro" id="IPR007560">
    <property type="entry name" value="Restrct_endonuc_IV_Mrr"/>
</dbReference>
<dbReference type="PROSITE" id="PS50837">
    <property type="entry name" value="NACHT"/>
    <property type="match status" value="1"/>
</dbReference>
<dbReference type="GO" id="GO:0004519">
    <property type="term" value="F:endonuclease activity"/>
    <property type="evidence" value="ECO:0007669"/>
    <property type="project" value="InterPro"/>
</dbReference>
<gene>
    <name evidence="2" type="ORF">FJM65_02630</name>
</gene>
<dbReference type="Gene3D" id="3.40.50.300">
    <property type="entry name" value="P-loop containing nucleotide triphosphate hydrolases"/>
    <property type="match status" value="1"/>
</dbReference>
<dbReference type="SUPFAM" id="SSF52540">
    <property type="entry name" value="P-loop containing nucleoside triphosphate hydrolases"/>
    <property type="match status" value="1"/>
</dbReference>
<dbReference type="PANTHER" id="PTHR46844">
    <property type="entry name" value="SLR5058 PROTEIN"/>
    <property type="match status" value="1"/>
</dbReference>
<dbReference type="InterPro" id="IPR007111">
    <property type="entry name" value="NACHT_NTPase"/>
</dbReference>
<evidence type="ECO:0000313" key="3">
    <source>
        <dbReference type="Proteomes" id="UP000316727"/>
    </source>
</evidence>
<dbReference type="OrthoDB" id="5379188at2"/>
<dbReference type="GO" id="GO:0003677">
    <property type="term" value="F:DNA binding"/>
    <property type="evidence" value="ECO:0007669"/>
    <property type="project" value="InterPro"/>
</dbReference>
<organism evidence="2 3">
    <name type="scientific">Pontibacter mangrovi</name>
    <dbReference type="NCBI Taxonomy" id="2589816"/>
    <lineage>
        <taxon>Bacteria</taxon>
        <taxon>Pseudomonadati</taxon>
        <taxon>Bacteroidota</taxon>
        <taxon>Cytophagia</taxon>
        <taxon>Cytophagales</taxon>
        <taxon>Hymenobacteraceae</taxon>
        <taxon>Pontibacter</taxon>
    </lineage>
</organism>